<name>A0A0E9RV32_ANGAN</name>
<organism evidence="1">
    <name type="scientific">Anguilla anguilla</name>
    <name type="common">European freshwater eel</name>
    <name type="synonym">Muraena anguilla</name>
    <dbReference type="NCBI Taxonomy" id="7936"/>
    <lineage>
        <taxon>Eukaryota</taxon>
        <taxon>Metazoa</taxon>
        <taxon>Chordata</taxon>
        <taxon>Craniata</taxon>
        <taxon>Vertebrata</taxon>
        <taxon>Euteleostomi</taxon>
        <taxon>Actinopterygii</taxon>
        <taxon>Neopterygii</taxon>
        <taxon>Teleostei</taxon>
        <taxon>Anguilliformes</taxon>
        <taxon>Anguillidae</taxon>
        <taxon>Anguilla</taxon>
    </lineage>
</organism>
<evidence type="ECO:0000313" key="1">
    <source>
        <dbReference type="EMBL" id="JAH32672.1"/>
    </source>
</evidence>
<reference evidence="1" key="1">
    <citation type="submission" date="2014-11" db="EMBL/GenBank/DDBJ databases">
        <authorList>
            <person name="Amaro Gonzalez C."/>
        </authorList>
    </citation>
    <scope>NUCLEOTIDE SEQUENCE</scope>
</reference>
<dbReference type="AlphaFoldDB" id="A0A0E9RV32"/>
<accession>A0A0E9RV32</accession>
<proteinExistence type="predicted"/>
<protein>
    <submittedName>
        <fullName evidence="1">Uncharacterized protein</fullName>
    </submittedName>
</protein>
<sequence length="24" mass="2859">MQKFASTCMYSEYGNRITPRRSMT</sequence>
<dbReference type="EMBL" id="GBXM01075905">
    <property type="protein sequence ID" value="JAH32672.1"/>
    <property type="molecule type" value="Transcribed_RNA"/>
</dbReference>
<reference evidence="1" key="2">
    <citation type="journal article" date="2015" name="Fish Shellfish Immunol.">
        <title>Early steps in the European eel (Anguilla anguilla)-Vibrio vulnificus interaction in the gills: Role of the RtxA13 toxin.</title>
        <authorList>
            <person name="Callol A."/>
            <person name="Pajuelo D."/>
            <person name="Ebbesson L."/>
            <person name="Teles M."/>
            <person name="MacKenzie S."/>
            <person name="Amaro C."/>
        </authorList>
    </citation>
    <scope>NUCLEOTIDE SEQUENCE</scope>
</reference>